<gene>
    <name evidence="3" type="ORF">OU798_13885</name>
</gene>
<dbReference type="AlphaFoldDB" id="A0A9X3F7Z7"/>
<keyword evidence="4" id="KW-1185">Reference proteome</keyword>
<dbReference type="Pfam" id="PF03544">
    <property type="entry name" value="TonB_C"/>
    <property type="match status" value="1"/>
</dbReference>
<feature type="signal peptide" evidence="1">
    <location>
        <begin position="1"/>
        <end position="19"/>
    </location>
</feature>
<organism evidence="3 4">
    <name type="scientific">Draconibacterium aestuarii</name>
    <dbReference type="NCBI Taxonomy" id="2998507"/>
    <lineage>
        <taxon>Bacteria</taxon>
        <taxon>Pseudomonadati</taxon>
        <taxon>Bacteroidota</taxon>
        <taxon>Bacteroidia</taxon>
        <taxon>Marinilabiliales</taxon>
        <taxon>Prolixibacteraceae</taxon>
        <taxon>Draconibacterium</taxon>
    </lineage>
</organism>
<proteinExistence type="predicted"/>
<accession>A0A9X3F7Z7</accession>
<protein>
    <submittedName>
        <fullName evidence="3">Energy transducer TonB</fullName>
    </submittedName>
</protein>
<evidence type="ECO:0000313" key="3">
    <source>
        <dbReference type="EMBL" id="MCY1721442.1"/>
    </source>
</evidence>
<dbReference type="Gene3D" id="1.25.40.10">
    <property type="entry name" value="Tetratricopeptide repeat domain"/>
    <property type="match status" value="1"/>
</dbReference>
<dbReference type="GO" id="GO:0055085">
    <property type="term" value="P:transmembrane transport"/>
    <property type="evidence" value="ECO:0007669"/>
    <property type="project" value="InterPro"/>
</dbReference>
<evidence type="ECO:0000313" key="4">
    <source>
        <dbReference type="Proteomes" id="UP001145087"/>
    </source>
</evidence>
<comment type="caution">
    <text evidence="3">The sequence shown here is derived from an EMBL/GenBank/DDBJ whole genome shotgun (WGS) entry which is preliminary data.</text>
</comment>
<dbReference type="EMBL" id="JAPOHD010000027">
    <property type="protein sequence ID" value="MCY1721442.1"/>
    <property type="molecule type" value="Genomic_DNA"/>
</dbReference>
<evidence type="ECO:0000259" key="2">
    <source>
        <dbReference type="Pfam" id="PF03544"/>
    </source>
</evidence>
<dbReference type="SUPFAM" id="SSF74653">
    <property type="entry name" value="TolA/TonB C-terminal domain"/>
    <property type="match status" value="1"/>
</dbReference>
<dbReference type="SUPFAM" id="SSF48452">
    <property type="entry name" value="TPR-like"/>
    <property type="match status" value="1"/>
</dbReference>
<feature type="chain" id="PRO_5040825742" evidence="1">
    <location>
        <begin position="20"/>
        <end position="243"/>
    </location>
</feature>
<dbReference type="Proteomes" id="UP001145087">
    <property type="component" value="Unassembled WGS sequence"/>
</dbReference>
<sequence length="243" mass="26996">MKTIKMLIICICLSAYVFAQEVPPYTLSEHEASDPQFTAVKNTDQKKSLNQYMSENFVYPEVTGLAYEGTEVVQFVVGPTGQVSDIKIINSVSPLIDKEVVRVLKKTTNMWIPGYDNGVPVPVEKELSIAVKIGETDQIALYKDFSKIASMYYTKGAKTLLIKGKTKSASKFFAKAIRYKPYDKGLLFMHAICMSELGQVKSAQQVISRIEELGGIDVHTASLDENLKNLESFELLTSMLSGD</sequence>
<reference evidence="3" key="1">
    <citation type="submission" date="2022-11" db="EMBL/GenBank/DDBJ databases">
        <title>Marilongibacter aestuarii gen. nov., sp. nov., isolated from tidal flat sediment.</title>
        <authorList>
            <person name="Jiayan W."/>
        </authorList>
    </citation>
    <scope>NUCLEOTIDE SEQUENCE</scope>
    <source>
        <strain evidence="3">Z1-6</strain>
    </source>
</reference>
<evidence type="ECO:0000256" key="1">
    <source>
        <dbReference type="SAM" id="SignalP"/>
    </source>
</evidence>
<keyword evidence="1" id="KW-0732">Signal</keyword>
<dbReference type="RefSeq" id="WP_343333771.1">
    <property type="nucleotide sequence ID" value="NZ_JAPOHD010000027.1"/>
</dbReference>
<dbReference type="InterPro" id="IPR011990">
    <property type="entry name" value="TPR-like_helical_dom_sf"/>
</dbReference>
<dbReference type="InterPro" id="IPR037682">
    <property type="entry name" value="TonB_C"/>
</dbReference>
<name>A0A9X3F7Z7_9BACT</name>
<feature type="domain" description="TonB C-terminal" evidence="2">
    <location>
        <begin position="65"/>
        <end position="128"/>
    </location>
</feature>
<dbReference type="Gene3D" id="3.30.1150.10">
    <property type="match status" value="1"/>
</dbReference>